<dbReference type="AlphaFoldDB" id="A0A9J5Z811"/>
<proteinExistence type="predicted"/>
<evidence type="ECO:0000313" key="1">
    <source>
        <dbReference type="EMBL" id="KAG5608047.1"/>
    </source>
</evidence>
<gene>
    <name evidence="1" type="ORF">H5410_019328</name>
</gene>
<evidence type="ECO:0000313" key="2">
    <source>
        <dbReference type="Proteomes" id="UP000824120"/>
    </source>
</evidence>
<dbReference type="EMBL" id="JACXVP010000004">
    <property type="protein sequence ID" value="KAG5608047.1"/>
    <property type="molecule type" value="Genomic_DNA"/>
</dbReference>
<name>A0A9J5Z811_SOLCO</name>
<accession>A0A9J5Z811</accession>
<comment type="caution">
    <text evidence="1">The sequence shown here is derived from an EMBL/GenBank/DDBJ whole genome shotgun (WGS) entry which is preliminary data.</text>
</comment>
<protein>
    <submittedName>
        <fullName evidence="1">Uncharacterized protein</fullName>
    </submittedName>
</protein>
<keyword evidence="2" id="KW-1185">Reference proteome</keyword>
<organism evidence="1 2">
    <name type="scientific">Solanum commersonii</name>
    <name type="common">Commerson's wild potato</name>
    <name type="synonym">Commerson's nightshade</name>
    <dbReference type="NCBI Taxonomy" id="4109"/>
    <lineage>
        <taxon>Eukaryota</taxon>
        <taxon>Viridiplantae</taxon>
        <taxon>Streptophyta</taxon>
        <taxon>Embryophyta</taxon>
        <taxon>Tracheophyta</taxon>
        <taxon>Spermatophyta</taxon>
        <taxon>Magnoliopsida</taxon>
        <taxon>eudicotyledons</taxon>
        <taxon>Gunneridae</taxon>
        <taxon>Pentapetalae</taxon>
        <taxon>asterids</taxon>
        <taxon>lamiids</taxon>
        <taxon>Solanales</taxon>
        <taxon>Solanaceae</taxon>
        <taxon>Solanoideae</taxon>
        <taxon>Solaneae</taxon>
        <taxon>Solanum</taxon>
    </lineage>
</organism>
<dbReference type="Proteomes" id="UP000824120">
    <property type="component" value="Chromosome 4"/>
</dbReference>
<reference evidence="1 2" key="1">
    <citation type="submission" date="2020-09" db="EMBL/GenBank/DDBJ databases">
        <title>De no assembly of potato wild relative species, Solanum commersonii.</title>
        <authorList>
            <person name="Cho K."/>
        </authorList>
    </citation>
    <scope>NUCLEOTIDE SEQUENCE [LARGE SCALE GENOMIC DNA]</scope>
    <source>
        <strain evidence="1">LZ3.2</strain>
        <tissue evidence="1">Leaf</tissue>
    </source>
</reference>
<sequence>MADNISEDLHASNVACAHRLIDVGQRQATSAKACTHQMWPVRIGWETLVVACGIVLTSCAMANAHRP</sequence>